<name>A0A6M3XDH1_9ZZZZ</name>
<organism evidence="1">
    <name type="scientific">viral metagenome</name>
    <dbReference type="NCBI Taxonomy" id="1070528"/>
    <lineage>
        <taxon>unclassified sequences</taxon>
        <taxon>metagenomes</taxon>
        <taxon>organismal metagenomes</taxon>
    </lineage>
</organism>
<accession>A0A6M3XDH1</accession>
<dbReference type="EMBL" id="MT144618">
    <property type="protein sequence ID" value="QJH95357.1"/>
    <property type="molecule type" value="Genomic_DNA"/>
</dbReference>
<sequence>MAEQPLGQQCLNATRNEMDLVPDTRNRRRKAAPHAYEQLALQPLTAVQCRAALTSAPVICGTLNTSTCL</sequence>
<dbReference type="AlphaFoldDB" id="A0A6M3XDH1"/>
<protein>
    <submittedName>
        <fullName evidence="1">Uncharacterized protein</fullName>
    </submittedName>
</protein>
<reference evidence="1" key="1">
    <citation type="submission" date="2020-03" db="EMBL/GenBank/DDBJ databases">
        <title>The deep terrestrial virosphere.</title>
        <authorList>
            <person name="Holmfeldt K."/>
            <person name="Nilsson E."/>
            <person name="Simone D."/>
            <person name="Lopez-Fernandez M."/>
            <person name="Wu X."/>
            <person name="de Brujin I."/>
            <person name="Lundin D."/>
            <person name="Andersson A."/>
            <person name="Bertilsson S."/>
            <person name="Dopson M."/>
        </authorList>
    </citation>
    <scope>NUCLEOTIDE SEQUENCE</scope>
    <source>
        <strain evidence="1">TM448B00401</strain>
    </source>
</reference>
<proteinExistence type="predicted"/>
<gene>
    <name evidence="1" type="ORF">TM448B00401_0010</name>
</gene>
<evidence type="ECO:0000313" key="1">
    <source>
        <dbReference type="EMBL" id="QJH95357.1"/>
    </source>
</evidence>